<accession>A0A9N9B3Z9</accession>
<gene>
    <name evidence="1" type="ORF">DERYTH_LOCUS5419</name>
</gene>
<dbReference type="OrthoDB" id="2278241at2759"/>
<dbReference type="EMBL" id="CAJVPY010002261">
    <property type="protein sequence ID" value="CAG8554226.1"/>
    <property type="molecule type" value="Genomic_DNA"/>
</dbReference>
<proteinExistence type="predicted"/>
<sequence>MGREQKMDIFWCLTHRTLPLGCKLAHVSPTENGECPHCQGTPQTIEHFASEYNLSRRIWNILYTRISLSGNIPPPNSLDEILQLSNITEPKIRPAIRRLHVFGIYEIWLYYTQSKWGSSVIPELAIPFITRNWLVKALGILWRTEQGNNKEKRSILEHINM</sequence>
<comment type="caution">
    <text evidence="1">The sequence shown here is derived from an EMBL/GenBank/DDBJ whole genome shotgun (WGS) entry which is preliminary data.</text>
</comment>
<name>A0A9N9B3Z9_9GLOM</name>
<dbReference type="Proteomes" id="UP000789405">
    <property type="component" value="Unassembled WGS sequence"/>
</dbReference>
<organism evidence="1 2">
    <name type="scientific">Dentiscutata erythropus</name>
    <dbReference type="NCBI Taxonomy" id="1348616"/>
    <lineage>
        <taxon>Eukaryota</taxon>
        <taxon>Fungi</taxon>
        <taxon>Fungi incertae sedis</taxon>
        <taxon>Mucoromycota</taxon>
        <taxon>Glomeromycotina</taxon>
        <taxon>Glomeromycetes</taxon>
        <taxon>Diversisporales</taxon>
        <taxon>Gigasporaceae</taxon>
        <taxon>Dentiscutata</taxon>
    </lineage>
</organism>
<evidence type="ECO:0000313" key="2">
    <source>
        <dbReference type="Proteomes" id="UP000789405"/>
    </source>
</evidence>
<evidence type="ECO:0000313" key="1">
    <source>
        <dbReference type="EMBL" id="CAG8554226.1"/>
    </source>
</evidence>
<keyword evidence="2" id="KW-1185">Reference proteome</keyword>
<dbReference type="AlphaFoldDB" id="A0A9N9B3Z9"/>
<protein>
    <submittedName>
        <fullName evidence="1">13736_t:CDS:1</fullName>
    </submittedName>
</protein>
<reference evidence="1" key="1">
    <citation type="submission" date="2021-06" db="EMBL/GenBank/DDBJ databases">
        <authorList>
            <person name="Kallberg Y."/>
            <person name="Tangrot J."/>
            <person name="Rosling A."/>
        </authorList>
    </citation>
    <scope>NUCLEOTIDE SEQUENCE</scope>
    <source>
        <strain evidence="1">MA453B</strain>
    </source>
</reference>